<keyword evidence="3" id="KW-1185">Reference proteome</keyword>
<evidence type="ECO:0008006" key="4">
    <source>
        <dbReference type="Google" id="ProtNLM"/>
    </source>
</evidence>
<dbReference type="AlphaFoldDB" id="A0AAD9MXR1"/>
<comment type="caution">
    <text evidence="2">The sequence shown here is derived from an EMBL/GenBank/DDBJ whole genome shotgun (WGS) entry which is preliminary data.</text>
</comment>
<proteinExistence type="predicted"/>
<accession>A0AAD9MXR1</accession>
<dbReference type="PANTHER" id="PTHR31389:SF4">
    <property type="entry name" value="LD39211P"/>
    <property type="match status" value="1"/>
</dbReference>
<keyword evidence="1" id="KW-0812">Transmembrane</keyword>
<keyword evidence="1" id="KW-0472">Membrane</keyword>
<dbReference type="PANTHER" id="PTHR31389">
    <property type="entry name" value="LD39211P"/>
    <property type="match status" value="1"/>
</dbReference>
<evidence type="ECO:0000313" key="2">
    <source>
        <dbReference type="EMBL" id="KAK2147626.1"/>
    </source>
</evidence>
<name>A0AAD9MXR1_9ANNE</name>
<dbReference type="SUPFAM" id="SSF53448">
    <property type="entry name" value="Nucleotide-diphospho-sugar transferases"/>
    <property type="match status" value="1"/>
</dbReference>
<sequence>MGIWNAINHKKYVYVFAAILITMTIVFRIKAFYDDNKLLDCSRYTPPPLANITAVGRQFKVTRDQLKLLNKPIKEFVTLTRKSVKNFVIVIAVSSNHFEESIDAIASVQTHMPSNGIIYYDLGLSQNQIEKLKYFCNVKYRKFNYNKYAKHVRNLRNYAFKAVIIQEALETFDGILWMDASVRWMKNLTGIYSQVLDTDGFLQFGYCFHSNMAVTDPRLYAYIPTRLKRQRNMPCLAATAILWYRTKDAYMSLFHWWLMCALDEDCIAPKGSTLSCDFRKHSKGRYVGCHRYDQSVLNLLTSNLWGYNVTRYLSRDQGLLKFIRKPTSMYSIHYCPSD</sequence>
<dbReference type="Proteomes" id="UP001208570">
    <property type="component" value="Unassembled WGS sequence"/>
</dbReference>
<dbReference type="InterPro" id="IPR012444">
    <property type="entry name" value="DUF1647"/>
</dbReference>
<reference evidence="2" key="1">
    <citation type="journal article" date="2023" name="Mol. Biol. Evol.">
        <title>Third-Generation Sequencing Reveals the Adaptive Role of the Epigenome in Three Deep-Sea Polychaetes.</title>
        <authorList>
            <person name="Perez M."/>
            <person name="Aroh O."/>
            <person name="Sun Y."/>
            <person name="Lan Y."/>
            <person name="Juniper S.K."/>
            <person name="Young C.R."/>
            <person name="Angers B."/>
            <person name="Qian P.Y."/>
        </authorList>
    </citation>
    <scope>NUCLEOTIDE SEQUENCE</scope>
    <source>
        <strain evidence="2">P08H-3</strain>
    </source>
</reference>
<evidence type="ECO:0000256" key="1">
    <source>
        <dbReference type="SAM" id="Phobius"/>
    </source>
</evidence>
<dbReference type="EMBL" id="JAODUP010000544">
    <property type="protein sequence ID" value="KAK2147626.1"/>
    <property type="molecule type" value="Genomic_DNA"/>
</dbReference>
<protein>
    <recommendedName>
        <fullName evidence="4">Nucleotide-diphospho-sugar transferase domain-containing protein</fullName>
    </recommendedName>
</protein>
<organism evidence="2 3">
    <name type="scientific">Paralvinella palmiformis</name>
    <dbReference type="NCBI Taxonomy" id="53620"/>
    <lineage>
        <taxon>Eukaryota</taxon>
        <taxon>Metazoa</taxon>
        <taxon>Spiralia</taxon>
        <taxon>Lophotrochozoa</taxon>
        <taxon>Annelida</taxon>
        <taxon>Polychaeta</taxon>
        <taxon>Sedentaria</taxon>
        <taxon>Canalipalpata</taxon>
        <taxon>Terebellida</taxon>
        <taxon>Terebelliformia</taxon>
        <taxon>Alvinellidae</taxon>
        <taxon>Paralvinella</taxon>
    </lineage>
</organism>
<keyword evidence="1" id="KW-1133">Transmembrane helix</keyword>
<dbReference type="Pfam" id="PF07801">
    <property type="entry name" value="DUF1647"/>
    <property type="match status" value="1"/>
</dbReference>
<gene>
    <name evidence="2" type="ORF">LSH36_544g06000</name>
</gene>
<evidence type="ECO:0000313" key="3">
    <source>
        <dbReference type="Proteomes" id="UP001208570"/>
    </source>
</evidence>
<dbReference type="InterPro" id="IPR029044">
    <property type="entry name" value="Nucleotide-diphossugar_trans"/>
</dbReference>
<feature type="transmembrane region" description="Helical" evidence="1">
    <location>
        <begin position="12"/>
        <end position="33"/>
    </location>
</feature>